<sequence>MYQQLEAQIRQMIGDGVLAAGATLPAERVLADALGISRTTVKRCYGALRDQALLSAHGRLGFMVEGRTKPLNPGMDRLKGFTEEMRELGKVPSSDILERVAAPDRAIASVFGAPSNTPFLKLVRVRRGDGVPLSREIAWYDLSAAPALAGADLSGSLYAVLAREGVALTHCEQTIEAAFPTQEECTLFGFETPVPCLLIKRRSYAASGRMIEYVEGLFRGDSYAYRLTLRT</sequence>
<proteinExistence type="predicted"/>
<dbReference type="Gene3D" id="1.10.10.10">
    <property type="entry name" value="Winged helix-like DNA-binding domain superfamily/Winged helix DNA-binding domain"/>
    <property type="match status" value="1"/>
</dbReference>
<dbReference type="Pfam" id="PF07702">
    <property type="entry name" value="UTRA"/>
    <property type="match status" value="1"/>
</dbReference>
<dbReference type="InterPro" id="IPR028978">
    <property type="entry name" value="Chorismate_lyase_/UTRA_dom_sf"/>
</dbReference>
<keyword evidence="2" id="KW-0238">DNA-binding</keyword>
<dbReference type="GO" id="GO:0003700">
    <property type="term" value="F:DNA-binding transcription factor activity"/>
    <property type="evidence" value="ECO:0007669"/>
    <property type="project" value="InterPro"/>
</dbReference>
<evidence type="ECO:0000256" key="1">
    <source>
        <dbReference type="ARBA" id="ARBA00023015"/>
    </source>
</evidence>
<dbReference type="InterPro" id="IPR050679">
    <property type="entry name" value="Bact_HTH_transcr_reg"/>
</dbReference>
<accession>A0A6L3T8P0</accession>
<dbReference type="Gene3D" id="3.40.1410.10">
    <property type="entry name" value="Chorismate lyase-like"/>
    <property type="match status" value="1"/>
</dbReference>
<dbReference type="SMART" id="SM00345">
    <property type="entry name" value="HTH_GNTR"/>
    <property type="match status" value="1"/>
</dbReference>
<evidence type="ECO:0000313" key="6">
    <source>
        <dbReference type="Proteomes" id="UP000474159"/>
    </source>
</evidence>
<protein>
    <submittedName>
        <fullName evidence="5">GntR family transcriptional regulator</fullName>
    </submittedName>
</protein>
<dbReference type="InterPro" id="IPR036388">
    <property type="entry name" value="WH-like_DNA-bd_sf"/>
</dbReference>
<dbReference type="PANTHER" id="PTHR44846:SF1">
    <property type="entry name" value="MANNOSYL-D-GLYCERATE TRANSPORT_METABOLISM SYSTEM REPRESSOR MNGR-RELATED"/>
    <property type="match status" value="1"/>
</dbReference>
<dbReference type="InterPro" id="IPR036390">
    <property type="entry name" value="WH_DNA-bd_sf"/>
</dbReference>
<dbReference type="SUPFAM" id="SSF46785">
    <property type="entry name" value="Winged helix' DNA-binding domain"/>
    <property type="match status" value="1"/>
</dbReference>
<dbReference type="GO" id="GO:0045892">
    <property type="term" value="P:negative regulation of DNA-templated transcription"/>
    <property type="evidence" value="ECO:0007669"/>
    <property type="project" value="TreeGrafter"/>
</dbReference>
<dbReference type="OrthoDB" id="7173258at2"/>
<name>A0A6L3T8P0_9HYPH</name>
<dbReference type="SMART" id="SM00866">
    <property type="entry name" value="UTRA"/>
    <property type="match status" value="1"/>
</dbReference>
<feature type="domain" description="HTH gntR-type" evidence="4">
    <location>
        <begin position="1"/>
        <end position="67"/>
    </location>
</feature>
<reference evidence="5 6" key="1">
    <citation type="submission" date="2019-09" db="EMBL/GenBank/DDBJ databases">
        <title>YIM 48816 draft genome.</title>
        <authorList>
            <person name="Jiang L."/>
        </authorList>
    </citation>
    <scope>NUCLEOTIDE SEQUENCE [LARGE SCALE GENOMIC DNA]</scope>
    <source>
        <strain evidence="5 6">YIM 48816</strain>
    </source>
</reference>
<dbReference type="PROSITE" id="PS50949">
    <property type="entry name" value="HTH_GNTR"/>
    <property type="match status" value="1"/>
</dbReference>
<dbReference type="EMBL" id="VZZK01000007">
    <property type="protein sequence ID" value="KAB1079956.1"/>
    <property type="molecule type" value="Genomic_DNA"/>
</dbReference>
<evidence type="ECO:0000256" key="3">
    <source>
        <dbReference type="ARBA" id="ARBA00023163"/>
    </source>
</evidence>
<dbReference type="Proteomes" id="UP000474159">
    <property type="component" value="Unassembled WGS sequence"/>
</dbReference>
<keyword evidence="6" id="KW-1185">Reference proteome</keyword>
<dbReference type="PANTHER" id="PTHR44846">
    <property type="entry name" value="MANNOSYL-D-GLYCERATE TRANSPORT/METABOLISM SYSTEM REPRESSOR MNGR-RELATED"/>
    <property type="match status" value="1"/>
</dbReference>
<evidence type="ECO:0000259" key="4">
    <source>
        <dbReference type="PROSITE" id="PS50949"/>
    </source>
</evidence>
<comment type="caution">
    <text evidence="5">The sequence shown here is derived from an EMBL/GenBank/DDBJ whole genome shotgun (WGS) entry which is preliminary data.</text>
</comment>
<dbReference type="Pfam" id="PF00392">
    <property type="entry name" value="GntR"/>
    <property type="match status" value="1"/>
</dbReference>
<dbReference type="PRINTS" id="PR00035">
    <property type="entry name" value="HTHGNTR"/>
</dbReference>
<evidence type="ECO:0000313" key="5">
    <source>
        <dbReference type="EMBL" id="KAB1079956.1"/>
    </source>
</evidence>
<organism evidence="5 6">
    <name type="scientific">Methylobacterium soli</name>
    <dbReference type="NCBI Taxonomy" id="553447"/>
    <lineage>
        <taxon>Bacteria</taxon>
        <taxon>Pseudomonadati</taxon>
        <taxon>Pseudomonadota</taxon>
        <taxon>Alphaproteobacteria</taxon>
        <taxon>Hyphomicrobiales</taxon>
        <taxon>Methylobacteriaceae</taxon>
        <taxon>Methylobacterium</taxon>
    </lineage>
</organism>
<evidence type="ECO:0000256" key="2">
    <source>
        <dbReference type="ARBA" id="ARBA00023125"/>
    </source>
</evidence>
<dbReference type="SUPFAM" id="SSF64288">
    <property type="entry name" value="Chorismate lyase-like"/>
    <property type="match status" value="1"/>
</dbReference>
<dbReference type="GO" id="GO:0003677">
    <property type="term" value="F:DNA binding"/>
    <property type="evidence" value="ECO:0007669"/>
    <property type="project" value="UniProtKB-KW"/>
</dbReference>
<gene>
    <name evidence="5" type="ORF">F6X53_08970</name>
</gene>
<dbReference type="InterPro" id="IPR000524">
    <property type="entry name" value="Tscrpt_reg_HTH_GntR"/>
</dbReference>
<keyword evidence="1" id="KW-0805">Transcription regulation</keyword>
<dbReference type="AlphaFoldDB" id="A0A6L3T8P0"/>
<dbReference type="CDD" id="cd07377">
    <property type="entry name" value="WHTH_GntR"/>
    <property type="match status" value="1"/>
</dbReference>
<keyword evidence="3" id="KW-0804">Transcription</keyword>
<dbReference type="InterPro" id="IPR011663">
    <property type="entry name" value="UTRA"/>
</dbReference>